<dbReference type="SUPFAM" id="SSF81383">
    <property type="entry name" value="F-box domain"/>
    <property type="match status" value="1"/>
</dbReference>
<reference evidence="3" key="2">
    <citation type="submission" date="2025-08" db="UniProtKB">
        <authorList>
            <consortium name="Ensembl"/>
        </authorList>
    </citation>
    <scope>IDENTIFICATION</scope>
</reference>
<sequence>MASLLTEPLFETSGRGHPSSFYHFAVTKSEVIWRWWKISPRVVDRLSKPGELKEPHRDFLDDRMLQREVSMVFGQGILEYTMSLCQGHYDYLERLSDTLLLRIVKHLEIEDIGQLGRTSRRFHKLCGSEELWEQVVQQRFSTVSAEVASLALDVGWRSIFFTSKLQLQKLINRKRLKKAKKRQARQVSDTDAKAEQSHDDTSEANPTPGCAAGPHFGGIPDLCLGTDPGYSH</sequence>
<dbReference type="Ensembl" id="ENSGACT00000078698.1">
    <property type="protein sequence ID" value="ENSGACP00000040005.1"/>
    <property type="gene ID" value="ENSGACG00000035095.1"/>
</dbReference>
<accession>A0AAQ4PMC3</accession>
<dbReference type="Gene3D" id="1.20.1280.50">
    <property type="match status" value="1"/>
</dbReference>
<name>A0AAQ4PMC3_GASAC</name>
<dbReference type="AlphaFoldDB" id="A0AAQ4PMC3"/>
<keyword evidence="4" id="KW-1185">Reference proteome</keyword>
<protein>
    <submittedName>
        <fullName evidence="3">F-box protein 36b</fullName>
    </submittedName>
</protein>
<dbReference type="CDD" id="cd22106">
    <property type="entry name" value="F-box_FBXO36"/>
    <property type="match status" value="1"/>
</dbReference>
<dbReference type="GeneTree" id="ENSGT00390000001015"/>
<reference evidence="3" key="3">
    <citation type="submission" date="2025-09" db="UniProtKB">
        <authorList>
            <consortium name="Ensembl"/>
        </authorList>
    </citation>
    <scope>IDENTIFICATION</scope>
</reference>
<reference evidence="3 4" key="1">
    <citation type="journal article" date="2021" name="G3 (Bethesda)">
        <title>Improved contiguity of the threespine stickleback genome using long-read sequencing.</title>
        <authorList>
            <person name="Nath S."/>
            <person name="Shaw D.E."/>
            <person name="White M.A."/>
        </authorList>
    </citation>
    <scope>NUCLEOTIDE SEQUENCE [LARGE SCALE GENOMIC DNA]</scope>
    <source>
        <strain evidence="3 4">Lake Benthic</strain>
    </source>
</reference>
<organism evidence="3 4">
    <name type="scientific">Gasterosteus aculeatus aculeatus</name>
    <name type="common">three-spined stickleback</name>
    <dbReference type="NCBI Taxonomy" id="481459"/>
    <lineage>
        <taxon>Eukaryota</taxon>
        <taxon>Metazoa</taxon>
        <taxon>Chordata</taxon>
        <taxon>Craniata</taxon>
        <taxon>Vertebrata</taxon>
        <taxon>Euteleostomi</taxon>
        <taxon>Actinopterygii</taxon>
        <taxon>Neopterygii</taxon>
        <taxon>Teleostei</taxon>
        <taxon>Neoteleostei</taxon>
        <taxon>Acanthomorphata</taxon>
        <taxon>Eupercaria</taxon>
        <taxon>Perciformes</taxon>
        <taxon>Cottioidei</taxon>
        <taxon>Gasterosteales</taxon>
        <taxon>Gasterosteidae</taxon>
        <taxon>Gasterosteus</taxon>
    </lineage>
</organism>
<dbReference type="InterPro" id="IPR001810">
    <property type="entry name" value="F-box_dom"/>
</dbReference>
<evidence type="ECO:0000313" key="4">
    <source>
        <dbReference type="Proteomes" id="UP000007635"/>
    </source>
</evidence>
<dbReference type="Pfam" id="PF12937">
    <property type="entry name" value="F-box-like"/>
    <property type="match status" value="1"/>
</dbReference>
<dbReference type="InterPro" id="IPR036047">
    <property type="entry name" value="F-box-like_dom_sf"/>
</dbReference>
<dbReference type="PROSITE" id="PS50181">
    <property type="entry name" value="FBOX"/>
    <property type="match status" value="1"/>
</dbReference>
<dbReference type="Proteomes" id="UP000007635">
    <property type="component" value="Chromosome III"/>
</dbReference>
<evidence type="ECO:0000313" key="3">
    <source>
        <dbReference type="Ensembl" id="ENSGACP00000040005.1"/>
    </source>
</evidence>
<evidence type="ECO:0000256" key="1">
    <source>
        <dbReference type="SAM" id="MobiDB-lite"/>
    </source>
</evidence>
<proteinExistence type="predicted"/>
<evidence type="ECO:0000259" key="2">
    <source>
        <dbReference type="PROSITE" id="PS50181"/>
    </source>
</evidence>
<feature type="compositionally biased region" description="Basic and acidic residues" evidence="1">
    <location>
        <begin position="188"/>
        <end position="201"/>
    </location>
</feature>
<feature type="region of interest" description="Disordered" evidence="1">
    <location>
        <begin position="181"/>
        <end position="212"/>
    </location>
</feature>
<feature type="domain" description="F-box" evidence="2">
    <location>
        <begin position="89"/>
        <end position="135"/>
    </location>
</feature>